<name>C5RYM4_9PAST</name>
<protein>
    <submittedName>
        <fullName evidence="1">Uncharacterized protein</fullName>
    </submittedName>
</protein>
<sequence length="39" mass="4509">GDKPHPYEFELSRGNKTQQAVKSCKQFAKTDRLQPKIFS</sequence>
<evidence type="ECO:0000313" key="1">
    <source>
        <dbReference type="EMBL" id="EER48293.1"/>
    </source>
</evidence>
<reference evidence="1 2" key="1">
    <citation type="journal article" date="2010" name="Vet. Microbiol.">
        <title>Production of haemolysins by strains of the Actinobacillus minor/porcitonsillarum complex.</title>
        <authorList>
            <person name="Arya G."/>
            <person name="Niven D.F."/>
        </authorList>
    </citation>
    <scope>NUCLEOTIDE SEQUENCE [LARGE SCALE GENOMIC DNA]</scope>
    <source>
        <strain evidence="1 2">NM305</strain>
    </source>
</reference>
<dbReference type="Proteomes" id="UP000005532">
    <property type="component" value="Unassembled WGS sequence"/>
</dbReference>
<proteinExistence type="predicted"/>
<accession>C5RYM4</accession>
<dbReference type="EMBL" id="ACQL01000001">
    <property type="protein sequence ID" value="EER48293.1"/>
    <property type="molecule type" value="Genomic_DNA"/>
</dbReference>
<feature type="non-terminal residue" evidence="1">
    <location>
        <position position="1"/>
    </location>
</feature>
<dbReference type="AlphaFoldDB" id="C5RYM4"/>
<gene>
    <name evidence="1" type="ORF">AM305_00260</name>
</gene>
<organism evidence="1 2">
    <name type="scientific">Actinobacillus minor NM305</name>
    <dbReference type="NCBI Taxonomy" id="637911"/>
    <lineage>
        <taxon>Bacteria</taxon>
        <taxon>Pseudomonadati</taxon>
        <taxon>Pseudomonadota</taxon>
        <taxon>Gammaproteobacteria</taxon>
        <taxon>Pasteurellales</taxon>
        <taxon>Pasteurellaceae</taxon>
        <taxon>Actinobacillus</taxon>
    </lineage>
</organism>
<evidence type="ECO:0000313" key="2">
    <source>
        <dbReference type="Proteomes" id="UP000005532"/>
    </source>
</evidence>
<comment type="caution">
    <text evidence="1">The sequence shown here is derived from an EMBL/GenBank/DDBJ whole genome shotgun (WGS) entry which is preliminary data.</text>
</comment>